<name>A0A9N9PAH7_9GLOM</name>
<evidence type="ECO:0000313" key="2">
    <source>
        <dbReference type="Proteomes" id="UP000789405"/>
    </source>
</evidence>
<keyword evidence="2" id="KW-1185">Reference proteome</keyword>
<comment type="caution">
    <text evidence="1">The sequence shown here is derived from an EMBL/GenBank/DDBJ whole genome shotgun (WGS) entry which is preliminary data.</text>
</comment>
<sequence length="46" mass="5111">TKTTLLTILQEIRGLNNLDKVVGDDDVNKDAISENNINKELADKEV</sequence>
<feature type="non-terminal residue" evidence="1">
    <location>
        <position position="1"/>
    </location>
</feature>
<protein>
    <submittedName>
        <fullName evidence="1">14533_t:CDS:1</fullName>
    </submittedName>
</protein>
<reference evidence="1" key="1">
    <citation type="submission" date="2021-06" db="EMBL/GenBank/DDBJ databases">
        <authorList>
            <person name="Kallberg Y."/>
            <person name="Tangrot J."/>
            <person name="Rosling A."/>
        </authorList>
    </citation>
    <scope>NUCLEOTIDE SEQUENCE</scope>
    <source>
        <strain evidence="1">MA453B</strain>
    </source>
</reference>
<accession>A0A9N9PAH7</accession>
<organism evidence="1 2">
    <name type="scientific">Dentiscutata erythropus</name>
    <dbReference type="NCBI Taxonomy" id="1348616"/>
    <lineage>
        <taxon>Eukaryota</taxon>
        <taxon>Fungi</taxon>
        <taxon>Fungi incertae sedis</taxon>
        <taxon>Mucoromycota</taxon>
        <taxon>Glomeromycotina</taxon>
        <taxon>Glomeromycetes</taxon>
        <taxon>Diversisporales</taxon>
        <taxon>Gigasporaceae</taxon>
        <taxon>Dentiscutata</taxon>
    </lineage>
</organism>
<dbReference type="Proteomes" id="UP000789405">
    <property type="component" value="Unassembled WGS sequence"/>
</dbReference>
<gene>
    <name evidence="1" type="ORF">DERYTH_LOCUS22847</name>
</gene>
<proteinExistence type="predicted"/>
<evidence type="ECO:0000313" key="1">
    <source>
        <dbReference type="EMBL" id="CAG8798305.1"/>
    </source>
</evidence>
<dbReference type="AlphaFoldDB" id="A0A9N9PAH7"/>
<feature type="non-terminal residue" evidence="1">
    <location>
        <position position="46"/>
    </location>
</feature>
<dbReference type="EMBL" id="CAJVPY010032900">
    <property type="protein sequence ID" value="CAG8798305.1"/>
    <property type="molecule type" value="Genomic_DNA"/>
</dbReference>